<gene>
    <name evidence="1" type="ORF">MNBD_GAMMA25-1059</name>
</gene>
<name>A0A3B1APE0_9ZZZZ</name>
<dbReference type="AlphaFoldDB" id="A0A3B1APE0"/>
<evidence type="ECO:0000313" key="1">
    <source>
        <dbReference type="EMBL" id="VAX05612.1"/>
    </source>
</evidence>
<dbReference type="EMBL" id="UOFY01000003">
    <property type="protein sequence ID" value="VAX05612.1"/>
    <property type="molecule type" value="Genomic_DNA"/>
</dbReference>
<accession>A0A3B1APE0</accession>
<reference evidence="1" key="1">
    <citation type="submission" date="2018-06" db="EMBL/GenBank/DDBJ databases">
        <authorList>
            <person name="Zhirakovskaya E."/>
        </authorList>
    </citation>
    <scope>NUCLEOTIDE SEQUENCE</scope>
</reference>
<proteinExistence type="predicted"/>
<organism evidence="1">
    <name type="scientific">hydrothermal vent metagenome</name>
    <dbReference type="NCBI Taxonomy" id="652676"/>
    <lineage>
        <taxon>unclassified sequences</taxon>
        <taxon>metagenomes</taxon>
        <taxon>ecological metagenomes</taxon>
    </lineage>
</organism>
<protein>
    <recommendedName>
        <fullName evidence="2">HEPN domain-containing protein</fullName>
    </recommendedName>
</protein>
<sequence length="92" mass="10540">MSAPTTEELSTALTAAGQMREHGVDSFFLAKSLLSCHYQELYLLEILNCAKLYLRNGMSEVDHSRLVKAIEKADKVKICNEKKKNRHWVCKR</sequence>
<evidence type="ECO:0008006" key="2">
    <source>
        <dbReference type="Google" id="ProtNLM"/>
    </source>
</evidence>